<evidence type="ECO:0000313" key="2">
    <source>
        <dbReference type="EMBL" id="VFJ63199.1"/>
    </source>
</evidence>
<protein>
    <recommendedName>
        <fullName evidence="1">LA2681-like HEPN domain-containing protein</fullName>
    </recommendedName>
</protein>
<dbReference type="EMBL" id="CAADEY010000104">
    <property type="protein sequence ID" value="VFJ63199.1"/>
    <property type="molecule type" value="Genomic_DNA"/>
</dbReference>
<gene>
    <name evidence="2" type="ORF">BECKDK2373C_GA0170839_110418</name>
</gene>
<organism evidence="2">
    <name type="scientific">Candidatus Kentrum sp. DK</name>
    <dbReference type="NCBI Taxonomy" id="2126562"/>
    <lineage>
        <taxon>Bacteria</taxon>
        <taxon>Pseudomonadati</taxon>
        <taxon>Pseudomonadota</taxon>
        <taxon>Gammaproteobacteria</taxon>
        <taxon>Candidatus Kentrum</taxon>
    </lineage>
</organism>
<dbReference type="SUPFAM" id="SSF48452">
    <property type="entry name" value="TPR-like"/>
    <property type="match status" value="1"/>
</dbReference>
<dbReference type="AlphaFoldDB" id="A0A450T933"/>
<dbReference type="InterPro" id="IPR011990">
    <property type="entry name" value="TPR-like_helical_dom_sf"/>
</dbReference>
<dbReference type="Gene3D" id="1.25.40.10">
    <property type="entry name" value="Tetratricopeptide repeat domain"/>
    <property type="match status" value="1"/>
</dbReference>
<name>A0A450T933_9GAMM</name>
<evidence type="ECO:0000259" key="1">
    <source>
        <dbReference type="Pfam" id="PF18733"/>
    </source>
</evidence>
<reference evidence="2" key="1">
    <citation type="submission" date="2019-02" db="EMBL/GenBank/DDBJ databases">
        <authorList>
            <person name="Gruber-Vodicka R. H."/>
            <person name="Seah K. B. B."/>
        </authorList>
    </citation>
    <scope>NUCLEOTIDE SEQUENCE</scope>
    <source>
        <strain evidence="2">BECK_DK161</strain>
    </source>
</reference>
<dbReference type="InterPro" id="IPR040826">
    <property type="entry name" value="HEPN_LA2681"/>
</dbReference>
<dbReference type="Pfam" id="PF18733">
    <property type="entry name" value="HEPN_LA2681"/>
    <property type="match status" value="1"/>
</dbReference>
<accession>A0A450T933</accession>
<feature type="domain" description="LA2681-like HEPN" evidence="1">
    <location>
        <begin position="311"/>
        <end position="505"/>
    </location>
</feature>
<sequence>MEIDSISLELNRLSEAVGLGQFDEALNGADILYQEVIDGTERNALFFTIISNIASIFIDVGHMKPSVDSARKGLDILDEHKDEIIEQIGEDAYFYNLSNAKSSLISEKNPFKRTFSTIEQLVEIKTDLWKAIRSFKHTNAGKTEPTYIVNLGNSLKQQFRIAEAIECYDLVNSLNRDIPQSWLNRSETLIMLNTVSTTFSIQMLEQIKNGYKNVLSSKEIPPTWVDYYKKQVAFWQNKVSEVCKEAEIEPDLHDSEKTKAEYDELSSYRRFCLDNNLSLSEHGLYCPCVGSSRDNLTIPTAGGVVGDFVIPMEMVLNRLKSEFSFARQLYFEYFTTEKDYELLHDSCFSELLNDELLGVDVERLRTAFRLCFGILDKIAIAICELFDLYPPNRKVYFQSFWQLDRDNRRELFNRHKNPGLLALYSIATDLNERKDGEWSFLKQLRNDLEHAFVVVHKSDNPSDIYNSYKFMDDIVFIKEDDFIEHLERLLQLTRSAIFSFVFTVRDKALNKKKDRAIYLPNSIHPQDYIF</sequence>
<proteinExistence type="predicted"/>